<evidence type="ECO:0000256" key="2">
    <source>
        <dbReference type="ARBA" id="ARBA00024226"/>
    </source>
</evidence>
<protein>
    <recommendedName>
        <fullName evidence="2">aldehyde dehydrogenase (NAD(+))</fullName>
        <ecNumber evidence="2">1.2.1.3</ecNumber>
    </recommendedName>
</protein>
<dbReference type="InterPro" id="IPR016163">
    <property type="entry name" value="Ald_DH_C"/>
</dbReference>
<accession>W9HYP0</accession>
<dbReference type="HOGENOM" id="CLU_1170674_0_0_1"/>
<feature type="domain" description="Aldehyde dehydrogenase" evidence="5">
    <location>
        <begin position="14"/>
        <end position="140"/>
    </location>
</feature>
<comment type="catalytic activity">
    <reaction evidence="3">
        <text>an aldehyde + NAD(+) + H2O = a carboxylate + NADH + 2 H(+)</text>
        <dbReference type="Rhea" id="RHEA:16185"/>
        <dbReference type="ChEBI" id="CHEBI:15377"/>
        <dbReference type="ChEBI" id="CHEBI:15378"/>
        <dbReference type="ChEBI" id="CHEBI:17478"/>
        <dbReference type="ChEBI" id="CHEBI:29067"/>
        <dbReference type="ChEBI" id="CHEBI:57540"/>
        <dbReference type="ChEBI" id="CHEBI:57945"/>
        <dbReference type="EC" id="1.2.1.3"/>
    </reaction>
</comment>
<organism evidence="6 7">
    <name type="scientific">Fusarium oxysporum NRRL 32931</name>
    <dbReference type="NCBI Taxonomy" id="660029"/>
    <lineage>
        <taxon>Eukaryota</taxon>
        <taxon>Fungi</taxon>
        <taxon>Dikarya</taxon>
        <taxon>Ascomycota</taxon>
        <taxon>Pezizomycotina</taxon>
        <taxon>Sordariomycetes</taxon>
        <taxon>Hypocreomycetidae</taxon>
        <taxon>Hypocreales</taxon>
        <taxon>Nectriaceae</taxon>
        <taxon>Fusarium</taxon>
        <taxon>Fusarium oxysporum species complex</taxon>
    </lineage>
</organism>
<evidence type="ECO:0000259" key="5">
    <source>
        <dbReference type="Pfam" id="PF00171"/>
    </source>
</evidence>
<dbReference type="Gene3D" id="3.40.309.10">
    <property type="entry name" value="Aldehyde Dehydrogenase, Chain A, domain 2"/>
    <property type="match status" value="1"/>
</dbReference>
<dbReference type="InterPro" id="IPR015590">
    <property type="entry name" value="Aldehyde_DH_dom"/>
</dbReference>
<name>W9HYP0_FUSOX</name>
<proteinExistence type="inferred from homology"/>
<dbReference type="InterPro" id="IPR016161">
    <property type="entry name" value="Ald_DH/histidinol_DH"/>
</dbReference>
<feature type="region of interest" description="Disordered" evidence="4">
    <location>
        <begin position="1"/>
        <end position="28"/>
    </location>
</feature>
<dbReference type="PANTHER" id="PTHR11699">
    <property type="entry name" value="ALDEHYDE DEHYDROGENASE-RELATED"/>
    <property type="match status" value="1"/>
</dbReference>
<gene>
    <name evidence="6" type="ORF">FOYG_09130</name>
</gene>
<dbReference type="GO" id="GO:0004029">
    <property type="term" value="F:aldehyde dehydrogenase (NAD+) activity"/>
    <property type="evidence" value="ECO:0007669"/>
    <property type="project" value="UniProtKB-EC"/>
</dbReference>
<dbReference type="Proteomes" id="UP000030753">
    <property type="component" value="Unassembled WGS sequence"/>
</dbReference>
<reference evidence="6 7" key="1">
    <citation type="submission" date="2011-06" db="EMBL/GenBank/DDBJ databases">
        <title>The Genome Sequence of Fusarium oxysporum FOSC 3-a.</title>
        <authorList>
            <consortium name="The Broad Institute Genome Sequencing Platform"/>
            <person name="Ma L.-J."/>
            <person name="Gale L.R."/>
            <person name="Schwartz D.C."/>
            <person name="Zhou S."/>
            <person name="Corby-Kistler H."/>
            <person name="Young S.K."/>
            <person name="Zeng Q."/>
            <person name="Gargeya S."/>
            <person name="Fitzgerald M."/>
            <person name="Haas B."/>
            <person name="Abouelleil A."/>
            <person name="Alvarado L."/>
            <person name="Arachchi H.M."/>
            <person name="Berlin A."/>
            <person name="Brown A."/>
            <person name="Chapman S.B."/>
            <person name="Chen Z."/>
            <person name="Dunbar C."/>
            <person name="Freedman E."/>
            <person name="Gearin G."/>
            <person name="Gellesch M."/>
            <person name="Goldberg J."/>
            <person name="Griggs A."/>
            <person name="Gujja S."/>
            <person name="Heiman D."/>
            <person name="Howarth C."/>
            <person name="Larson L."/>
            <person name="Lui A."/>
            <person name="MacDonald P.J.P."/>
            <person name="Mehta T."/>
            <person name="Montmayeur A."/>
            <person name="Murphy C."/>
            <person name="Neiman D."/>
            <person name="Pearson M."/>
            <person name="Priest M."/>
            <person name="Roberts A."/>
            <person name="Saif S."/>
            <person name="Shea T."/>
            <person name="Shenoy N."/>
            <person name="Sisk P."/>
            <person name="Stolte C."/>
            <person name="Sykes S."/>
            <person name="Wortman J."/>
            <person name="Nusbaum C."/>
            <person name="Birren B."/>
        </authorList>
    </citation>
    <scope>NUCLEOTIDE SEQUENCE [LARGE SCALE GENOMIC DNA]</scope>
    <source>
        <strain evidence="7">FOSC 3-a</strain>
    </source>
</reference>
<dbReference type="EC" id="1.2.1.3" evidence="2"/>
<dbReference type="SUPFAM" id="SSF53720">
    <property type="entry name" value="ALDH-like"/>
    <property type="match status" value="1"/>
</dbReference>
<evidence type="ECO:0000313" key="7">
    <source>
        <dbReference type="Proteomes" id="UP000030753"/>
    </source>
</evidence>
<dbReference type="EMBL" id="JH717844">
    <property type="protein sequence ID" value="EWY87733.1"/>
    <property type="molecule type" value="Genomic_DNA"/>
</dbReference>
<dbReference type="AlphaFoldDB" id="W9HYP0"/>
<evidence type="ECO:0000313" key="6">
    <source>
        <dbReference type="EMBL" id="EWY87733.1"/>
    </source>
</evidence>
<evidence type="ECO:0000256" key="1">
    <source>
        <dbReference type="ARBA" id="ARBA00009986"/>
    </source>
</evidence>
<sequence>MNLSTNVAEFLSGSPGDGSQEGISHGPVQNSVQYEKVKTFFEDIEKQGWKVATGGKIDPSPGYFITPTVIDRPPEDSRIVVEEPFGPIVPLLSWKDEEDVIARTNNSPMGLGASIWCNDLKKAEKAARQMQAGSVRINTHFYLLSLYFGHELRSADAIGQDIAQDGATMFKEAVADLVKPLGATVILPAGSVFMFKGLSCTPQNDVFTQLAYDTPMGGSTKLQEFKRVSWKSSTKPS</sequence>
<comment type="similarity">
    <text evidence="1">Belongs to the aldehyde dehydrogenase family.</text>
</comment>
<dbReference type="Pfam" id="PF00171">
    <property type="entry name" value="Aldedh"/>
    <property type="match status" value="1"/>
</dbReference>
<evidence type="ECO:0000256" key="3">
    <source>
        <dbReference type="ARBA" id="ARBA00049194"/>
    </source>
</evidence>
<evidence type="ECO:0000256" key="4">
    <source>
        <dbReference type="SAM" id="MobiDB-lite"/>
    </source>
</evidence>